<dbReference type="EMBL" id="AM286690">
    <property type="protein sequence ID" value="CAL17988.1"/>
    <property type="molecule type" value="Genomic_DNA"/>
</dbReference>
<gene>
    <name evidence="9" type="ordered locus">ABO_2540</name>
</gene>
<dbReference type="InterPro" id="IPR009056">
    <property type="entry name" value="Cyt_c-like_dom"/>
</dbReference>
<protein>
    <submittedName>
        <fullName evidence="9">Cytochrome c5, putative</fullName>
    </submittedName>
</protein>
<evidence type="ECO:0000256" key="1">
    <source>
        <dbReference type="ARBA" id="ARBA00022448"/>
    </source>
</evidence>
<name>Q0VLG0_ALCBS</name>
<dbReference type="Gene3D" id="1.10.760.10">
    <property type="entry name" value="Cytochrome c-like domain"/>
    <property type="match status" value="1"/>
</dbReference>
<keyword evidence="10" id="KW-1185">Reference proteome</keyword>
<dbReference type="GO" id="GO:0005506">
    <property type="term" value="F:iron ion binding"/>
    <property type="evidence" value="ECO:0007669"/>
    <property type="project" value="InterPro"/>
</dbReference>
<evidence type="ECO:0000313" key="9">
    <source>
        <dbReference type="EMBL" id="CAL17988.1"/>
    </source>
</evidence>
<keyword evidence="4" id="KW-0249">Electron transport</keyword>
<evidence type="ECO:0000256" key="2">
    <source>
        <dbReference type="ARBA" id="ARBA00022617"/>
    </source>
</evidence>
<dbReference type="GO" id="GO:0020037">
    <property type="term" value="F:heme binding"/>
    <property type="evidence" value="ECO:0007669"/>
    <property type="project" value="InterPro"/>
</dbReference>
<dbReference type="PROSITE" id="PS51007">
    <property type="entry name" value="CYTC"/>
    <property type="match status" value="1"/>
</dbReference>
<keyword evidence="1" id="KW-0813">Transport</keyword>
<feature type="chain" id="PRO_5004178821" evidence="7">
    <location>
        <begin position="24"/>
        <end position="155"/>
    </location>
</feature>
<evidence type="ECO:0000256" key="5">
    <source>
        <dbReference type="ARBA" id="ARBA00023004"/>
    </source>
</evidence>
<dbReference type="SUPFAM" id="SSF46626">
    <property type="entry name" value="Cytochrome c"/>
    <property type="match status" value="1"/>
</dbReference>
<proteinExistence type="predicted"/>
<evidence type="ECO:0000313" key="10">
    <source>
        <dbReference type="Proteomes" id="UP000008871"/>
    </source>
</evidence>
<dbReference type="PANTHER" id="PTHR40942">
    <property type="match status" value="1"/>
</dbReference>
<organism evidence="9 10">
    <name type="scientific">Alcanivorax borkumensis (strain ATCC 700651 / DSM 11573 / NCIMB 13689 / SK2)</name>
    <dbReference type="NCBI Taxonomy" id="393595"/>
    <lineage>
        <taxon>Bacteria</taxon>
        <taxon>Pseudomonadati</taxon>
        <taxon>Pseudomonadota</taxon>
        <taxon>Gammaproteobacteria</taxon>
        <taxon>Oceanospirillales</taxon>
        <taxon>Alcanivoracaceae</taxon>
        <taxon>Alcanivorax</taxon>
    </lineage>
</organism>
<feature type="signal peptide" evidence="7">
    <location>
        <begin position="1"/>
        <end position="23"/>
    </location>
</feature>
<evidence type="ECO:0000259" key="8">
    <source>
        <dbReference type="PROSITE" id="PS51007"/>
    </source>
</evidence>
<feature type="domain" description="Cytochrome c" evidence="8">
    <location>
        <begin position="74"/>
        <end position="154"/>
    </location>
</feature>
<evidence type="ECO:0000256" key="4">
    <source>
        <dbReference type="ARBA" id="ARBA00022982"/>
    </source>
</evidence>
<keyword evidence="3 6" id="KW-0479">Metal-binding</keyword>
<dbReference type="Proteomes" id="UP000008871">
    <property type="component" value="Chromosome"/>
</dbReference>
<dbReference type="PRINTS" id="PR00607">
    <property type="entry name" value="CYTCHROMECIE"/>
</dbReference>
<evidence type="ECO:0000256" key="6">
    <source>
        <dbReference type="PROSITE-ProRule" id="PRU00433"/>
    </source>
</evidence>
<dbReference type="GO" id="GO:0009055">
    <property type="term" value="F:electron transfer activity"/>
    <property type="evidence" value="ECO:0007669"/>
    <property type="project" value="InterPro"/>
</dbReference>
<dbReference type="PANTHER" id="PTHR40942:SF4">
    <property type="entry name" value="CYTOCHROME C5"/>
    <property type="match status" value="1"/>
</dbReference>
<sequence>MKKMLTASLVLVATLFAAGSVAAKSTKEISPYPLGERSVFSDRAIEERIKPVGSVCVEGDECGSAAAPAEEVASGPRSGEQVYNGSCAACHGTGAAGAPKMGDAASWAPRIAKGEATMLKNAINGINAMPPKGMCMDCSDDEINAAIEYMVSKSQ</sequence>
<reference evidence="9 10" key="1">
    <citation type="journal article" date="2006" name="Nat. Biotechnol.">
        <title>Genome sequence of the ubiquitous hydrocarbon-degrading marine bacterium Alcanivorax borkumensis.</title>
        <authorList>
            <person name="Schneiker S."/>
            <person name="Martins dos Santos V.A.P."/>
            <person name="Bartels D."/>
            <person name="Bekel T."/>
            <person name="Brecht M."/>
            <person name="Buhrmester J."/>
            <person name="Chernikova T.N."/>
            <person name="Denaro R."/>
            <person name="Ferrer M."/>
            <person name="Gertler C."/>
            <person name="Goesmann A."/>
            <person name="Golyshina O.V."/>
            <person name="Kaminski F."/>
            <person name="Khachane A.N."/>
            <person name="Lang S."/>
            <person name="Linke B."/>
            <person name="McHardy A.C."/>
            <person name="Meyer F."/>
            <person name="Nechitaylo T."/>
            <person name="Puehler A."/>
            <person name="Regenhardt D."/>
            <person name="Rupp O."/>
            <person name="Sabirova J.S."/>
            <person name="Selbitschka W."/>
            <person name="Yakimov M.M."/>
            <person name="Timmis K.N."/>
            <person name="Vorhoelter F.-J."/>
            <person name="Weidner S."/>
            <person name="Kaiser O."/>
            <person name="Golyshin P.N."/>
        </authorList>
    </citation>
    <scope>NUCLEOTIDE SEQUENCE [LARGE SCALE GENOMIC DNA]</scope>
    <source>
        <strain evidence="10">ATCC 700651 / DSM 11573 / NCIMB 13689 / SK2</strain>
    </source>
</reference>
<dbReference type="AlphaFoldDB" id="Q0VLG0"/>
<dbReference type="STRING" id="393595.ABO_2540"/>
<evidence type="ECO:0000256" key="7">
    <source>
        <dbReference type="SAM" id="SignalP"/>
    </source>
</evidence>
<dbReference type="InterPro" id="IPR002323">
    <property type="entry name" value="Cyt_CIE"/>
</dbReference>
<dbReference type="Pfam" id="PF13442">
    <property type="entry name" value="Cytochrome_CBB3"/>
    <property type="match status" value="1"/>
</dbReference>
<dbReference type="InterPro" id="IPR036909">
    <property type="entry name" value="Cyt_c-like_dom_sf"/>
</dbReference>
<dbReference type="HOGENOM" id="CLU_082349_2_0_6"/>
<keyword evidence="2 6" id="KW-0349">Heme</keyword>
<dbReference type="OrthoDB" id="9814708at2"/>
<dbReference type="KEGG" id="abo:ABO_2540"/>
<keyword evidence="5 6" id="KW-0408">Iron</keyword>
<evidence type="ECO:0000256" key="3">
    <source>
        <dbReference type="ARBA" id="ARBA00022723"/>
    </source>
</evidence>
<accession>Q0VLG0</accession>
<keyword evidence="7" id="KW-0732">Signal</keyword>
<dbReference type="eggNOG" id="COG3245">
    <property type="taxonomic scope" value="Bacteria"/>
</dbReference>